<name>A0ABT2UDA7_9BACL</name>
<gene>
    <name evidence="1" type="ORF">OB236_10840</name>
</gene>
<dbReference type="EMBL" id="JAOQIO010000033">
    <property type="protein sequence ID" value="MCU6792616.1"/>
    <property type="molecule type" value="Genomic_DNA"/>
</dbReference>
<comment type="caution">
    <text evidence="1">The sequence shown here is derived from an EMBL/GenBank/DDBJ whole genome shotgun (WGS) entry which is preliminary data.</text>
</comment>
<sequence length="119" mass="14032">MSKKYKRKIVRQGKFFYWYVKSDYDDEGKIKVYILSEDKKFIVAYEIGQVIKQQKKSPFLVVMGKEFVGFVGDRKDIRVQTPPIWDDLSATPSLVGKIIDWCYSEKKEIVLVNWKGELI</sequence>
<evidence type="ECO:0000313" key="2">
    <source>
        <dbReference type="Proteomes" id="UP001652445"/>
    </source>
</evidence>
<proteinExistence type="predicted"/>
<keyword evidence="2" id="KW-1185">Reference proteome</keyword>
<dbReference type="RefSeq" id="WP_262684052.1">
    <property type="nucleotide sequence ID" value="NZ_JAOQIO010000033.1"/>
</dbReference>
<accession>A0ABT2UDA7</accession>
<dbReference type="Proteomes" id="UP001652445">
    <property type="component" value="Unassembled WGS sequence"/>
</dbReference>
<reference evidence="1 2" key="1">
    <citation type="submission" date="2022-09" db="EMBL/GenBank/DDBJ databases">
        <authorList>
            <person name="Han X.L."/>
            <person name="Wang Q."/>
            <person name="Lu T."/>
        </authorList>
    </citation>
    <scope>NUCLEOTIDE SEQUENCE [LARGE SCALE GENOMIC DNA]</scope>
    <source>
        <strain evidence="1 2">WQ 127069</strain>
    </source>
</reference>
<evidence type="ECO:0000313" key="1">
    <source>
        <dbReference type="EMBL" id="MCU6792616.1"/>
    </source>
</evidence>
<protein>
    <submittedName>
        <fullName evidence="1">Uncharacterized protein</fullName>
    </submittedName>
</protein>
<organism evidence="1 2">
    <name type="scientific">Paenibacillus baimaensis</name>
    <dbReference type="NCBI Taxonomy" id="2982185"/>
    <lineage>
        <taxon>Bacteria</taxon>
        <taxon>Bacillati</taxon>
        <taxon>Bacillota</taxon>
        <taxon>Bacilli</taxon>
        <taxon>Bacillales</taxon>
        <taxon>Paenibacillaceae</taxon>
        <taxon>Paenibacillus</taxon>
    </lineage>
</organism>